<dbReference type="GO" id="GO:1905515">
    <property type="term" value="P:non-motile cilium assembly"/>
    <property type="evidence" value="ECO:0007669"/>
    <property type="project" value="TreeGrafter"/>
</dbReference>
<comment type="caution">
    <text evidence="3">The sequence shown here is derived from an EMBL/GenBank/DDBJ whole genome shotgun (WGS) entry which is preliminary data.</text>
</comment>
<feature type="compositionally biased region" description="Basic and acidic residues" evidence="2">
    <location>
        <begin position="9"/>
        <end position="24"/>
    </location>
</feature>
<dbReference type="GO" id="GO:0034451">
    <property type="term" value="C:centriolar satellite"/>
    <property type="evidence" value="ECO:0007669"/>
    <property type="project" value="TreeGrafter"/>
</dbReference>
<evidence type="ECO:0000256" key="2">
    <source>
        <dbReference type="SAM" id="MobiDB-lite"/>
    </source>
</evidence>
<dbReference type="PANTHER" id="PTHR31935">
    <property type="entry name" value="COILED-COIL DOMAIN-CONTAINING PROTEIN 13"/>
    <property type="match status" value="1"/>
</dbReference>
<dbReference type="PANTHER" id="PTHR31935:SF1">
    <property type="entry name" value="COILED-COIL DOMAIN-CONTAINING PROTEIN 13"/>
    <property type="match status" value="1"/>
</dbReference>
<dbReference type="AlphaFoldDB" id="A0A177ATI1"/>
<accession>A0A177ATI1</accession>
<dbReference type="GO" id="GO:0031122">
    <property type="term" value="P:cytoplasmic microtubule organization"/>
    <property type="evidence" value="ECO:0007669"/>
    <property type="project" value="TreeGrafter"/>
</dbReference>
<protein>
    <recommendedName>
        <fullName evidence="5">Coiled-coil domain-containing protein 13</fullName>
    </recommendedName>
</protein>
<proteinExistence type="predicted"/>
<gene>
    <name evidence="3" type="ORF">A3Q56_06981</name>
</gene>
<keyword evidence="4" id="KW-1185">Reference proteome</keyword>
<evidence type="ECO:0008006" key="5">
    <source>
        <dbReference type="Google" id="ProtNLM"/>
    </source>
</evidence>
<evidence type="ECO:0000313" key="4">
    <source>
        <dbReference type="Proteomes" id="UP000078046"/>
    </source>
</evidence>
<name>A0A177ATI1_9BILA</name>
<keyword evidence="1" id="KW-0175">Coiled coil</keyword>
<dbReference type="OrthoDB" id="10258312at2759"/>
<dbReference type="Proteomes" id="UP000078046">
    <property type="component" value="Unassembled WGS sequence"/>
</dbReference>
<sequence>MSTSLISLRHTEKNEIENEKDKKKQQTPQSVFESELLSNNILDTDKLLNDLNKQLNSTKSELSRVYSCLSEKDMKLKKLQLINNERLDNGHLSNVTDETVGLKIVDMAKRIRQLNSLVEIEKSKYSHSERRIKKLENQLNKPTVKKEDDKKTINHVSCKCKFYETKIVDLNNHIIALKNDIRKAHAVLKNEIGTEVDINELLTKPIGSKSRSQQIIALQGKVGSLQDQLTLSNCACKQSTDIEPYLDSNKTDNKNGAKEYIKKLEYTRSQHVDKILKSNQDLSKENNVLKQKLEAFKCRF</sequence>
<feature type="region of interest" description="Disordered" evidence="2">
    <location>
        <begin position="1"/>
        <end position="30"/>
    </location>
</feature>
<reference evidence="3 4" key="1">
    <citation type="submission" date="2016-04" db="EMBL/GenBank/DDBJ databases">
        <title>The genome of Intoshia linei affirms orthonectids as highly simplified spiralians.</title>
        <authorList>
            <person name="Mikhailov K.V."/>
            <person name="Slusarev G.S."/>
            <person name="Nikitin M.A."/>
            <person name="Logacheva M.D."/>
            <person name="Penin A."/>
            <person name="Aleoshin V."/>
            <person name="Panchin Y.V."/>
        </authorList>
    </citation>
    <scope>NUCLEOTIDE SEQUENCE [LARGE SCALE GENOMIC DNA]</scope>
    <source>
        <strain evidence="3">Intl2013</strain>
        <tissue evidence="3">Whole animal</tissue>
    </source>
</reference>
<dbReference type="EMBL" id="LWCA01001351">
    <property type="protein sequence ID" value="OAF65309.1"/>
    <property type="molecule type" value="Genomic_DNA"/>
</dbReference>
<organism evidence="3 4">
    <name type="scientific">Intoshia linei</name>
    <dbReference type="NCBI Taxonomy" id="1819745"/>
    <lineage>
        <taxon>Eukaryota</taxon>
        <taxon>Metazoa</taxon>
        <taxon>Spiralia</taxon>
        <taxon>Lophotrochozoa</taxon>
        <taxon>Mesozoa</taxon>
        <taxon>Orthonectida</taxon>
        <taxon>Rhopaluridae</taxon>
        <taxon>Intoshia</taxon>
    </lineage>
</organism>
<feature type="non-terminal residue" evidence="3">
    <location>
        <position position="300"/>
    </location>
</feature>
<dbReference type="InterPro" id="IPR038929">
    <property type="entry name" value="CCDC13"/>
</dbReference>
<evidence type="ECO:0000313" key="3">
    <source>
        <dbReference type="EMBL" id="OAF65309.1"/>
    </source>
</evidence>
<feature type="coiled-coil region" evidence="1">
    <location>
        <begin position="272"/>
        <end position="299"/>
    </location>
</feature>
<evidence type="ECO:0000256" key="1">
    <source>
        <dbReference type="SAM" id="Coils"/>
    </source>
</evidence>